<evidence type="ECO:0000256" key="1">
    <source>
        <dbReference type="PROSITE-ProRule" id="PRU01076"/>
    </source>
</evidence>
<feature type="domain" description="SpoVT-AbrB" evidence="2">
    <location>
        <begin position="1"/>
        <end position="47"/>
    </location>
</feature>
<dbReference type="EMBL" id="CP000463">
    <property type="protein sequence ID" value="ABJ05985.1"/>
    <property type="molecule type" value="Genomic_DNA"/>
</dbReference>
<dbReference type="NCBIfam" id="TIGR01439">
    <property type="entry name" value="lp_hng_hel_AbrB"/>
    <property type="match status" value="1"/>
</dbReference>
<dbReference type="HOGENOM" id="CLU_158484_5_1_5"/>
<dbReference type="eggNOG" id="COG2002">
    <property type="taxonomic scope" value="Bacteria"/>
</dbReference>
<protein>
    <submittedName>
        <fullName evidence="3">Transcriptional regulator, AbrB family</fullName>
    </submittedName>
</protein>
<dbReference type="GO" id="GO:0003677">
    <property type="term" value="F:DNA binding"/>
    <property type="evidence" value="ECO:0007669"/>
    <property type="project" value="UniProtKB-UniRule"/>
</dbReference>
<dbReference type="STRING" id="316055.RPE_2041"/>
<dbReference type="PROSITE" id="PS51740">
    <property type="entry name" value="SPOVT_ABRB"/>
    <property type="match status" value="1"/>
</dbReference>
<evidence type="ECO:0000313" key="3">
    <source>
        <dbReference type="EMBL" id="ABJ05985.1"/>
    </source>
</evidence>
<keyword evidence="1" id="KW-0238">DNA-binding</keyword>
<organism evidence="3">
    <name type="scientific">Rhodopseudomonas palustris (strain BisA53)</name>
    <dbReference type="NCBI Taxonomy" id="316055"/>
    <lineage>
        <taxon>Bacteria</taxon>
        <taxon>Pseudomonadati</taxon>
        <taxon>Pseudomonadota</taxon>
        <taxon>Alphaproteobacteria</taxon>
        <taxon>Hyphomicrobiales</taxon>
        <taxon>Nitrobacteraceae</taxon>
        <taxon>Rhodopseudomonas</taxon>
    </lineage>
</organism>
<dbReference type="AlphaFoldDB" id="Q07PZ9"/>
<accession>Q07PZ9</accession>
<reference evidence="3" key="1">
    <citation type="submission" date="2006-09" db="EMBL/GenBank/DDBJ databases">
        <title>Complete sequence of Rhodopseudomonas palustris BisA53.</title>
        <authorList>
            <consortium name="US DOE Joint Genome Institute"/>
            <person name="Copeland A."/>
            <person name="Lucas S."/>
            <person name="Lapidus A."/>
            <person name="Barry K."/>
            <person name="Detter J.C."/>
            <person name="Glavina del Rio T."/>
            <person name="Hammon N."/>
            <person name="Israni S."/>
            <person name="Dalin E."/>
            <person name="Tice H."/>
            <person name="Pitluck S."/>
            <person name="Chain P."/>
            <person name="Malfatti S."/>
            <person name="Shin M."/>
            <person name="Vergez L."/>
            <person name="Schmutz J."/>
            <person name="Larimer F."/>
            <person name="Land M."/>
            <person name="Hauser L."/>
            <person name="Pelletier D.A."/>
            <person name="Kyrpides N."/>
            <person name="Kim E."/>
            <person name="Harwood C.S."/>
            <person name="Oda Y."/>
            <person name="Richardson P."/>
        </authorList>
    </citation>
    <scope>NUCLEOTIDE SEQUENCE [LARGE SCALE GENOMIC DNA]</scope>
    <source>
        <strain evidence="3">BisA53</strain>
    </source>
</reference>
<dbReference type="KEGG" id="rpe:RPE_2041"/>
<dbReference type="Pfam" id="PF04014">
    <property type="entry name" value="MazE_antitoxin"/>
    <property type="match status" value="1"/>
</dbReference>
<dbReference type="InterPro" id="IPR037914">
    <property type="entry name" value="SpoVT-AbrB_sf"/>
</dbReference>
<name>Q07PZ9_RHOP5</name>
<evidence type="ECO:0000259" key="2">
    <source>
        <dbReference type="PROSITE" id="PS51740"/>
    </source>
</evidence>
<sequence>MSSTVTSKGQVTLPKKVRDAAGIKPGDKVEVRSTASGGIYIGKSGSEAEYLKKLQAIAKRYPIRGGTTDEIMVELRGDPADDYKR</sequence>
<proteinExistence type="predicted"/>
<gene>
    <name evidence="3" type="ordered locus">RPE_2041</name>
</gene>
<dbReference type="SMART" id="SM00966">
    <property type="entry name" value="SpoVT_AbrB"/>
    <property type="match status" value="1"/>
</dbReference>
<dbReference type="InterPro" id="IPR007159">
    <property type="entry name" value="SpoVT-AbrB_dom"/>
</dbReference>
<dbReference type="SUPFAM" id="SSF89447">
    <property type="entry name" value="AbrB/MazE/MraZ-like"/>
    <property type="match status" value="1"/>
</dbReference>
<dbReference type="Gene3D" id="2.10.260.10">
    <property type="match status" value="1"/>
</dbReference>
<dbReference type="OrthoDB" id="9809003at2"/>